<proteinExistence type="predicted"/>
<name>A0A2W1LL81_9BACL</name>
<evidence type="ECO:0000313" key="2">
    <source>
        <dbReference type="Proteomes" id="UP000249522"/>
    </source>
</evidence>
<sequence length="68" mass="7941">MLYIFTWINKDVARDEAAERQQFKAPRQKASENSDLRPANWNLVKSIIMLKGEQSYKKSGRALDEKKV</sequence>
<comment type="caution">
    <text evidence="1">The sequence shown here is derived from an EMBL/GenBank/DDBJ whole genome shotgun (WGS) entry which is preliminary data.</text>
</comment>
<dbReference type="Proteomes" id="UP000249522">
    <property type="component" value="Unassembled WGS sequence"/>
</dbReference>
<dbReference type="EMBL" id="QKRB01000044">
    <property type="protein sequence ID" value="PZD95254.1"/>
    <property type="molecule type" value="Genomic_DNA"/>
</dbReference>
<organism evidence="1 2">
    <name type="scientific">Paenibacillus sambharensis</name>
    <dbReference type="NCBI Taxonomy" id="1803190"/>
    <lineage>
        <taxon>Bacteria</taxon>
        <taxon>Bacillati</taxon>
        <taxon>Bacillota</taxon>
        <taxon>Bacilli</taxon>
        <taxon>Bacillales</taxon>
        <taxon>Paenibacillaceae</taxon>
        <taxon>Paenibacillus</taxon>
    </lineage>
</organism>
<evidence type="ECO:0000313" key="1">
    <source>
        <dbReference type="EMBL" id="PZD95254.1"/>
    </source>
</evidence>
<gene>
    <name evidence="1" type="ORF">DNH61_11890</name>
</gene>
<dbReference type="AlphaFoldDB" id="A0A2W1LL81"/>
<keyword evidence="2" id="KW-1185">Reference proteome</keyword>
<protein>
    <submittedName>
        <fullName evidence="1">Uncharacterized protein</fullName>
    </submittedName>
</protein>
<accession>A0A2W1LL81</accession>
<reference evidence="1 2" key="1">
    <citation type="submission" date="2018-06" db="EMBL/GenBank/DDBJ databases">
        <title>Paenibacillus imtechensis sp. nov.</title>
        <authorList>
            <person name="Pinnaka A.K."/>
            <person name="Singh H."/>
            <person name="Kaur M."/>
        </authorList>
    </citation>
    <scope>NUCLEOTIDE SEQUENCE [LARGE SCALE GENOMIC DNA]</scope>
    <source>
        <strain evidence="1 2">SMB1</strain>
    </source>
</reference>